<dbReference type="EMBL" id="CAMXCT010003335">
    <property type="protein sequence ID" value="CAI4003908.1"/>
    <property type="molecule type" value="Genomic_DNA"/>
</dbReference>
<dbReference type="Gene3D" id="1.25.40.20">
    <property type="entry name" value="Ankyrin repeat-containing domain"/>
    <property type="match status" value="1"/>
</dbReference>
<dbReference type="GO" id="GO:0016787">
    <property type="term" value="F:hydrolase activity"/>
    <property type="evidence" value="ECO:0007669"/>
    <property type="project" value="UniProtKB-KW"/>
</dbReference>
<keyword evidence="5" id="KW-0378">Hydrolase</keyword>
<dbReference type="InterPro" id="IPR002110">
    <property type="entry name" value="Ankyrin_rpt"/>
</dbReference>
<protein>
    <submittedName>
        <fullName evidence="5">Pyrimidine-specific ribonucleoside hydrolase RihB</fullName>
    </submittedName>
</protein>
<keyword evidence="1" id="KW-0040">ANK repeat</keyword>
<dbReference type="PROSITE" id="PS50088">
    <property type="entry name" value="ANK_REPEAT"/>
    <property type="match status" value="1"/>
</dbReference>
<evidence type="ECO:0000313" key="3">
    <source>
        <dbReference type="EMBL" id="CAI4003908.1"/>
    </source>
</evidence>
<accession>A0A9P1G8C7</accession>
<gene>
    <name evidence="3" type="ORF">C1SCF055_LOCUS29734</name>
</gene>
<dbReference type="OrthoDB" id="436395at2759"/>
<name>A0A9P1G8C7_9DINO</name>
<comment type="caution">
    <text evidence="3">The sequence shown here is derived from an EMBL/GenBank/DDBJ whole genome shotgun (WGS) entry which is preliminary data.</text>
</comment>
<evidence type="ECO:0000256" key="1">
    <source>
        <dbReference type="PROSITE-ProRule" id="PRU00023"/>
    </source>
</evidence>
<feature type="region of interest" description="Disordered" evidence="2">
    <location>
        <begin position="1"/>
        <end position="34"/>
    </location>
</feature>
<dbReference type="Proteomes" id="UP001152797">
    <property type="component" value="Unassembled WGS sequence"/>
</dbReference>
<dbReference type="SUPFAM" id="SSF48403">
    <property type="entry name" value="Ankyrin repeat"/>
    <property type="match status" value="1"/>
</dbReference>
<sequence length="139" mass="15572">MVTERYANVPMPAVEEPDETDPVPTQGSLKRKAKEQRKVLGMKQFLQMHKFEDVNEPQQPRSGCCFVAQREQLYPVHLAAKQGNAEVVSSLLRAGADKDQLTSKGRSALQLARSADVYGSHLQVIQVLEGNRRRRASRS</sequence>
<feature type="repeat" description="ANK" evidence="1">
    <location>
        <begin position="71"/>
        <end position="103"/>
    </location>
</feature>
<evidence type="ECO:0000313" key="6">
    <source>
        <dbReference type="Proteomes" id="UP001152797"/>
    </source>
</evidence>
<evidence type="ECO:0000313" key="4">
    <source>
        <dbReference type="EMBL" id="CAL1157283.1"/>
    </source>
</evidence>
<reference evidence="3" key="1">
    <citation type="submission" date="2022-10" db="EMBL/GenBank/DDBJ databases">
        <authorList>
            <person name="Chen Y."/>
            <person name="Dougan E. K."/>
            <person name="Chan C."/>
            <person name="Rhodes N."/>
            <person name="Thang M."/>
        </authorList>
    </citation>
    <scope>NUCLEOTIDE SEQUENCE</scope>
</reference>
<evidence type="ECO:0000313" key="5">
    <source>
        <dbReference type="EMBL" id="CAL4791220.1"/>
    </source>
</evidence>
<dbReference type="PROSITE" id="PS50297">
    <property type="entry name" value="ANK_REP_REGION"/>
    <property type="match status" value="1"/>
</dbReference>
<evidence type="ECO:0000256" key="2">
    <source>
        <dbReference type="SAM" id="MobiDB-lite"/>
    </source>
</evidence>
<dbReference type="EMBL" id="CAMXCT030003335">
    <property type="protein sequence ID" value="CAL4791220.1"/>
    <property type="molecule type" value="Genomic_DNA"/>
</dbReference>
<dbReference type="InterPro" id="IPR036770">
    <property type="entry name" value="Ankyrin_rpt-contain_sf"/>
</dbReference>
<proteinExistence type="predicted"/>
<dbReference type="EMBL" id="CAMXCT020003335">
    <property type="protein sequence ID" value="CAL1157283.1"/>
    <property type="molecule type" value="Genomic_DNA"/>
</dbReference>
<organism evidence="3">
    <name type="scientific">Cladocopium goreaui</name>
    <dbReference type="NCBI Taxonomy" id="2562237"/>
    <lineage>
        <taxon>Eukaryota</taxon>
        <taxon>Sar</taxon>
        <taxon>Alveolata</taxon>
        <taxon>Dinophyceae</taxon>
        <taxon>Suessiales</taxon>
        <taxon>Symbiodiniaceae</taxon>
        <taxon>Cladocopium</taxon>
    </lineage>
</organism>
<reference evidence="4" key="2">
    <citation type="submission" date="2024-04" db="EMBL/GenBank/DDBJ databases">
        <authorList>
            <person name="Chen Y."/>
            <person name="Shah S."/>
            <person name="Dougan E. K."/>
            <person name="Thang M."/>
            <person name="Chan C."/>
        </authorList>
    </citation>
    <scope>NUCLEOTIDE SEQUENCE [LARGE SCALE GENOMIC DNA]</scope>
</reference>
<dbReference type="AlphaFoldDB" id="A0A9P1G8C7"/>
<keyword evidence="6" id="KW-1185">Reference proteome</keyword>
<dbReference type="Pfam" id="PF00023">
    <property type="entry name" value="Ank"/>
    <property type="match status" value="1"/>
</dbReference>